<dbReference type="EMBL" id="JARYMX010000008">
    <property type="protein sequence ID" value="KAJ9537012.1"/>
    <property type="molecule type" value="Genomic_DNA"/>
</dbReference>
<organism evidence="6 7">
    <name type="scientific">Centaurea solstitialis</name>
    <name type="common">yellow star-thistle</name>
    <dbReference type="NCBI Taxonomy" id="347529"/>
    <lineage>
        <taxon>Eukaryota</taxon>
        <taxon>Viridiplantae</taxon>
        <taxon>Streptophyta</taxon>
        <taxon>Embryophyta</taxon>
        <taxon>Tracheophyta</taxon>
        <taxon>Spermatophyta</taxon>
        <taxon>Magnoliopsida</taxon>
        <taxon>eudicotyledons</taxon>
        <taxon>Gunneridae</taxon>
        <taxon>Pentapetalae</taxon>
        <taxon>asterids</taxon>
        <taxon>campanulids</taxon>
        <taxon>Asterales</taxon>
        <taxon>Asteraceae</taxon>
        <taxon>Carduoideae</taxon>
        <taxon>Cardueae</taxon>
        <taxon>Centaureinae</taxon>
        <taxon>Centaurea</taxon>
    </lineage>
</organism>
<keyword evidence="1" id="KW-0227">DNA damage</keyword>
<dbReference type="FunFam" id="3.40.50.300:FF:002884">
    <property type="entry name" value="ATP-dependent DNA helicase"/>
    <property type="match status" value="1"/>
</dbReference>
<name>A0AA38SPS3_9ASTR</name>
<feature type="domain" description="DNA helicase Pif1-like DEAD-box helicase" evidence="3">
    <location>
        <begin position="986"/>
        <end position="1205"/>
    </location>
</feature>
<dbReference type="PANTHER" id="PTHR10492:SF96">
    <property type="entry name" value="ATP-DEPENDENT DNA HELICASE"/>
    <property type="match status" value="1"/>
</dbReference>
<dbReference type="Gene3D" id="2.40.50.140">
    <property type="entry name" value="Nucleic acid-binding proteins"/>
    <property type="match status" value="2"/>
</dbReference>
<dbReference type="PANTHER" id="PTHR10492">
    <property type="match status" value="1"/>
</dbReference>
<evidence type="ECO:0000259" key="4">
    <source>
        <dbReference type="Pfam" id="PF14214"/>
    </source>
</evidence>
<dbReference type="Pfam" id="PF21530">
    <property type="entry name" value="Pif1_2B_dom"/>
    <property type="match status" value="1"/>
</dbReference>
<dbReference type="InterPro" id="IPR027417">
    <property type="entry name" value="P-loop_NTPase"/>
</dbReference>
<proteinExistence type="inferred from homology"/>
<evidence type="ECO:0000259" key="3">
    <source>
        <dbReference type="Pfam" id="PF05970"/>
    </source>
</evidence>
<dbReference type="CDD" id="cd18809">
    <property type="entry name" value="SF1_C_RecD"/>
    <property type="match status" value="1"/>
</dbReference>
<dbReference type="Gene3D" id="3.40.50.300">
    <property type="entry name" value="P-loop containing nucleotide triphosphate hydrolases"/>
    <property type="match status" value="1"/>
</dbReference>
<dbReference type="InterPro" id="IPR010285">
    <property type="entry name" value="DNA_helicase_pif1-like_DEAD"/>
</dbReference>
<evidence type="ECO:0000313" key="7">
    <source>
        <dbReference type="Proteomes" id="UP001172457"/>
    </source>
</evidence>
<dbReference type="GO" id="GO:0006281">
    <property type="term" value="P:DNA repair"/>
    <property type="evidence" value="ECO:0007669"/>
    <property type="project" value="UniProtKB-KW"/>
</dbReference>
<evidence type="ECO:0000256" key="1">
    <source>
        <dbReference type="RuleBase" id="RU363044"/>
    </source>
</evidence>
<dbReference type="SUPFAM" id="SSF50249">
    <property type="entry name" value="Nucleic acid-binding proteins"/>
    <property type="match status" value="1"/>
</dbReference>
<comment type="similarity">
    <text evidence="1">Belongs to the helicase family.</text>
</comment>
<comment type="cofactor">
    <cofactor evidence="1">
        <name>Mg(2+)</name>
        <dbReference type="ChEBI" id="CHEBI:18420"/>
    </cofactor>
</comment>
<dbReference type="Proteomes" id="UP001172457">
    <property type="component" value="Chromosome 8"/>
</dbReference>
<dbReference type="SUPFAM" id="SSF52540">
    <property type="entry name" value="P-loop containing nucleoside triphosphate hydrolases"/>
    <property type="match status" value="2"/>
</dbReference>
<dbReference type="GO" id="GO:0006310">
    <property type="term" value="P:DNA recombination"/>
    <property type="evidence" value="ECO:0007669"/>
    <property type="project" value="UniProtKB-KW"/>
</dbReference>
<protein>
    <recommendedName>
        <fullName evidence="1">ATP-dependent DNA helicase</fullName>
        <ecNumber evidence="1">5.6.2.3</ecNumber>
    </recommendedName>
</protein>
<gene>
    <name evidence="6" type="ORF">OSB04_029745</name>
</gene>
<comment type="caution">
    <text evidence="6">The sequence shown here is derived from an EMBL/GenBank/DDBJ whole genome shotgun (WGS) entry which is preliminary data.</text>
</comment>
<sequence length="1962" mass="226001">MCANRYKIDQNLGFPSTSSSTQQFSIENAPRIVDSASSSNQRQHSTPRMPQPYVSYAYSDLGDCTQVCQFCNACFWYAERLKGHDSYGQPKYNRCCKGGRIRLPFAREPPQLIKKLFEDRHFMENIRAYNQMFAMTSFGAKLDNSINNGRHPYVFKVEGQISHWMGSLCPPDDQNCRFLQMYVYDTANEVSNRLRHFRKGEHTDLKPEIVEALIHLFDESNALVKLFRTARDICLREEPLEFYIRLHSGGNQLCYDTPTFGTLGAIVYDTEPTGKNDFDIIIRLKDNVPQRINKLHPSYMALQFPLLFVYGEHGWSPELKLVNHESRGNNHLTMNMFYSFQLHDRFNLYALLPRGGRLFQQYLVNAYICIEQNRLDYIQSIQNVLRSEYLQGVHDALLKGDSDGHDVGKRIILPSSFTGGPRYMYKHYQDALAICRVYGNPQYFITFTCNVKWPEIRRYLEKFPELKASDRADIIARVFEMKVRDFITYLKDERPFGNVAADLYTIEFQKRGLPHCHTLLWVTSAHKIKAPEEVDKFISAEIPDPNNDPRLFNIVSKLMMHGPCGLANTSAPCMVNGTCSKHFPKRYEQTTRFDKDGYIHYRRKNDCRFVMKNDIKLDNSYVVPYNRSLCLVFEAHINVEYCGWNMMIKYLFKYISKGADRIRAQITQSLGEHSNRTLNETKQINEIQNFVDARYICAHEAAWRIFDFDIHNRNPAVQVLAVHLDKMQTITFKDTQSLRNIITNPMTKKTTLTQWLHNNQIDDRGRHLTYIDYTLEYKWVTQGKDWVRRTTNRTPAIGRLIYIHPTCGEVFYLRMLLGHQIGCKTFDDIKTIDNVVYPTYRSACEKLGLLGDNKEWMYAFDEASISATSKELRSLFAHMLLYCEVSDPISLWTQRWRQMSDDITQNIVGTSHGIPFRLNDEHLQNYVLYEIELLLTSNCSSSSLSEYGLPMPPPHLLLELNNRLLMEEKNYDRVTLAEQHRLLVSKLNGDQHLIYESVMKATLENEQKLIFVYGHGGTGKTFLWTTIISALRATGNIVLAVASSGIASLLLPSGRTAHSRFKIPLDITNESACHIKKNTQLARLLLETSLIIWDEAPMSDRKCFEALDKTLRDILDEPLRLFGGKTILLGGDFRQTLPVKPKGTKMDIIASSIIESTLWRHFKIYKLSQNMRLFRQDIDDKEKREIAAFSSWLLQVGDGYIGTPDEDNPVDTKWVEIPKNYLIHDHDNALAELIKFIYNDDVLENATASTFSDKAIVCPKNESADEINNLILNILPGEPTTYLSVDSIIPRANEKGDTEVLYPPEYLNHLNFNNFPTHSLELKVGAPIMLLRNINQIAGLCNGTRMIVRQLLPKIIEAEVITGIQIGYKVYIPRICLNYNDKELPFIFKRRQFPVKLCYAMTINKSQGQSLNKIGIYLPEPIFGHGQLYVALSRATSPTGLKILIKQQQDQPSCCTKNIVYSDFLKRVDYFQVCCNLYCLIIFPYQCMASTSVNDLKAGDKFKVIEVKVYRKWVSTNPPDPTPRGYCCMLLDNLGHAIQGNMSFNDMEYFNQVMQLGSAYKISNFNCEQTKAWQRTLPNPTTVHFGRFTKFEQILPDGFPDHHFNFTSYNQLPARLTKSSILTDYIGCLRAVGELMQSGDPNKNQVVRRILDIENLNGNVIGFTMWDQMASNFDENIFETTPQPIILAVSSCRVTRFKELQLSATPATHYYFNPDIQEVHQSVELYRAKYDLDPPLTIRRQRYEDKEKEKTRNRFSLAILLAQNPNGYKYVRFTCEAKVVDISTVTEWYHYTCTICNKKVKNGTSIFECRDHGPQPEPNSRRLSNCCFYFFSPSADMITKVSCNELVKEMGNPDPHIIPPAIDAIKGIKHIFQFHFNPLCKKESVEFILDGILDDVAQPDFTEQTHKQQSGLMSTSSSISYKKEKSQVLPPASGSTKRILLPMHDEPAALQMKRNKSKEKEE</sequence>
<feature type="compositionally biased region" description="Basic residues" evidence="2">
    <location>
        <begin position="1953"/>
        <end position="1962"/>
    </location>
</feature>
<feature type="region of interest" description="Disordered" evidence="2">
    <location>
        <begin position="1903"/>
        <end position="1962"/>
    </location>
</feature>
<dbReference type="GO" id="GO:0016787">
    <property type="term" value="F:hydrolase activity"/>
    <property type="evidence" value="ECO:0007669"/>
    <property type="project" value="UniProtKB-KW"/>
</dbReference>
<dbReference type="GO" id="GO:0005524">
    <property type="term" value="F:ATP binding"/>
    <property type="evidence" value="ECO:0007669"/>
    <property type="project" value="UniProtKB-KW"/>
</dbReference>
<evidence type="ECO:0000259" key="5">
    <source>
        <dbReference type="Pfam" id="PF21530"/>
    </source>
</evidence>
<dbReference type="GO" id="GO:0000723">
    <property type="term" value="P:telomere maintenance"/>
    <property type="evidence" value="ECO:0007669"/>
    <property type="project" value="InterPro"/>
</dbReference>
<feature type="compositionally biased region" description="Polar residues" evidence="2">
    <location>
        <begin position="1907"/>
        <end position="1920"/>
    </location>
</feature>
<keyword evidence="1" id="KW-0233">DNA recombination</keyword>
<keyword evidence="1" id="KW-0067">ATP-binding</keyword>
<dbReference type="Pfam" id="PF14214">
    <property type="entry name" value="Helitron_like_N"/>
    <property type="match status" value="1"/>
</dbReference>
<keyword evidence="1" id="KW-0234">DNA repair</keyword>
<keyword evidence="1" id="KW-0378">Hydrolase</keyword>
<dbReference type="GO" id="GO:0043139">
    <property type="term" value="F:5'-3' DNA helicase activity"/>
    <property type="evidence" value="ECO:0007669"/>
    <property type="project" value="UniProtKB-EC"/>
</dbReference>
<evidence type="ECO:0000256" key="2">
    <source>
        <dbReference type="SAM" id="MobiDB-lite"/>
    </source>
</evidence>
<evidence type="ECO:0000313" key="6">
    <source>
        <dbReference type="EMBL" id="KAJ9537012.1"/>
    </source>
</evidence>
<feature type="domain" description="DNA helicase Pif1-like 2B" evidence="5">
    <location>
        <begin position="1305"/>
        <end position="1351"/>
    </location>
</feature>
<dbReference type="InterPro" id="IPR049163">
    <property type="entry name" value="Pif1-like_2B_dom"/>
</dbReference>
<dbReference type="Pfam" id="PF05970">
    <property type="entry name" value="PIF1"/>
    <property type="match status" value="1"/>
</dbReference>
<dbReference type="EC" id="5.6.2.3" evidence="1"/>
<dbReference type="InterPro" id="IPR012340">
    <property type="entry name" value="NA-bd_OB-fold"/>
</dbReference>
<accession>A0AA38SPS3</accession>
<dbReference type="InterPro" id="IPR025476">
    <property type="entry name" value="Helitron_helicase-like"/>
</dbReference>
<reference evidence="6" key="1">
    <citation type="submission" date="2023-03" db="EMBL/GenBank/DDBJ databases">
        <title>Chromosome-scale reference genome and RAD-based genetic map of yellow starthistle (Centaurea solstitialis) reveal putative structural variation and QTLs associated with invader traits.</title>
        <authorList>
            <person name="Reatini B."/>
            <person name="Cang F.A."/>
            <person name="Jiang Q."/>
            <person name="Mckibben M.T.W."/>
            <person name="Barker M.S."/>
            <person name="Rieseberg L.H."/>
            <person name="Dlugosch K.M."/>
        </authorList>
    </citation>
    <scope>NUCLEOTIDE SEQUENCE</scope>
    <source>
        <strain evidence="6">CAN-66</strain>
        <tissue evidence="6">Leaf</tissue>
    </source>
</reference>
<keyword evidence="1" id="KW-0347">Helicase</keyword>
<keyword evidence="7" id="KW-1185">Reference proteome</keyword>
<comment type="catalytic activity">
    <reaction evidence="1">
        <text>ATP + H2O = ADP + phosphate + H(+)</text>
        <dbReference type="Rhea" id="RHEA:13065"/>
        <dbReference type="ChEBI" id="CHEBI:15377"/>
        <dbReference type="ChEBI" id="CHEBI:15378"/>
        <dbReference type="ChEBI" id="CHEBI:30616"/>
        <dbReference type="ChEBI" id="CHEBI:43474"/>
        <dbReference type="ChEBI" id="CHEBI:456216"/>
        <dbReference type="EC" id="5.6.2.3"/>
    </reaction>
</comment>
<feature type="domain" description="Helitron helicase-like" evidence="4">
    <location>
        <begin position="337"/>
        <end position="520"/>
    </location>
</feature>
<keyword evidence="1" id="KW-0547">Nucleotide-binding</keyword>